<proteinExistence type="predicted"/>
<evidence type="ECO:0000313" key="2">
    <source>
        <dbReference type="Proteomes" id="UP001596484"/>
    </source>
</evidence>
<protein>
    <submittedName>
        <fullName evidence="1">DUF3558 domain-containing protein</fullName>
    </submittedName>
</protein>
<reference evidence="2" key="1">
    <citation type="journal article" date="2019" name="Int. J. Syst. Evol. Microbiol.">
        <title>The Global Catalogue of Microorganisms (GCM) 10K type strain sequencing project: providing services to taxonomists for standard genome sequencing and annotation.</title>
        <authorList>
            <consortium name="The Broad Institute Genomics Platform"/>
            <consortium name="The Broad Institute Genome Sequencing Center for Infectious Disease"/>
            <person name="Wu L."/>
            <person name="Ma J."/>
        </authorList>
    </citation>
    <scope>NUCLEOTIDE SEQUENCE [LARGE SCALE GENOMIC DNA]</scope>
    <source>
        <strain evidence="2">ICMP 19430</strain>
    </source>
</reference>
<accession>A0ABW2S0M8</accession>
<dbReference type="RefSeq" id="WP_378407071.1">
    <property type="nucleotide sequence ID" value="NZ_JBHTCS010000021.1"/>
</dbReference>
<evidence type="ECO:0000313" key="1">
    <source>
        <dbReference type="EMBL" id="MFC7449667.1"/>
    </source>
</evidence>
<keyword evidence="2" id="KW-1185">Reference proteome</keyword>
<dbReference type="InterPro" id="IPR024520">
    <property type="entry name" value="DUF3558"/>
</dbReference>
<sequence length="176" mass="18819">MRWRGLAGVGLACGALMLAGCGSESVAGEAEPVGAGSGEPVFSPCDDIPDEALRAVGMDPATESRDILGVKQPGWNLCRWNGPDHIMTVFATTHGLDDVRSNKRNTEFAPQLIGGREAFTYREVSDEDRESCDVAIGTERGAVLIRVSYNFGDRPAEDPCQVAVRSAQQLEPSIPQ</sequence>
<name>A0ABW2S0M8_9NOCA</name>
<gene>
    <name evidence="1" type="ORF">ACFQS9_17365</name>
</gene>
<comment type="caution">
    <text evidence="1">The sequence shown here is derived from an EMBL/GenBank/DDBJ whole genome shotgun (WGS) entry which is preliminary data.</text>
</comment>
<dbReference type="EMBL" id="JBHTCS010000021">
    <property type="protein sequence ID" value="MFC7449667.1"/>
    <property type="molecule type" value="Genomic_DNA"/>
</dbReference>
<dbReference type="Pfam" id="PF12079">
    <property type="entry name" value="DUF3558"/>
    <property type="match status" value="1"/>
</dbReference>
<dbReference type="Proteomes" id="UP001596484">
    <property type="component" value="Unassembled WGS sequence"/>
</dbReference>
<organism evidence="1 2">
    <name type="scientific">Rhodococcus daqingensis</name>
    <dbReference type="NCBI Taxonomy" id="2479363"/>
    <lineage>
        <taxon>Bacteria</taxon>
        <taxon>Bacillati</taxon>
        <taxon>Actinomycetota</taxon>
        <taxon>Actinomycetes</taxon>
        <taxon>Mycobacteriales</taxon>
        <taxon>Nocardiaceae</taxon>
        <taxon>Rhodococcus</taxon>
    </lineage>
</organism>
<dbReference type="PROSITE" id="PS51257">
    <property type="entry name" value="PROKAR_LIPOPROTEIN"/>
    <property type="match status" value="1"/>
</dbReference>